<comment type="caution">
    <text evidence="2">The sequence shown here is derived from an EMBL/GenBank/DDBJ whole genome shotgun (WGS) entry which is preliminary data.</text>
</comment>
<protein>
    <submittedName>
        <fullName evidence="2">Uncharacterized protein</fullName>
    </submittedName>
</protein>
<organism evidence="2 3">
    <name type="scientific">Potamilus streckersoni</name>
    <dbReference type="NCBI Taxonomy" id="2493646"/>
    <lineage>
        <taxon>Eukaryota</taxon>
        <taxon>Metazoa</taxon>
        <taxon>Spiralia</taxon>
        <taxon>Lophotrochozoa</taxon>
        <taxon>Mollusca</taxon>
        <taxon>Bivalvia</taxon>
        <taxon>Autobranchia</taxon>
        <taxon>Heteroconchia</taxon>
        <taxon>Palaeoheterodonta</taxon>
        <taxon>Unionida</taxon>
        <taxon>Unionoidea</taxon>
        <taxon>Unionidae</taxon>
        <taxon>Ambleminae</taxon>
        <taxon>Lampsilini</taxon>
        <taxon>Potamilus</taxon>
    </lineage>
</organism>
<keyword evidence="3" id="KW-1185">Reference proteome</keyword>
<dbReference type="Proteomes" id="UP001195483">
    <property type="component" value="Unassembled WGS sequence"/>
</dbReference>
<sequence length="159" mass="17484">MYTSKFDGLTGTVPESPSLETMRSLKGTATQPGSATSRESTFVVQQNSLICARRQSQLRQKLVHEQKAGILKETRHRRIIVTKGTCYLGSRNKQSPAADPAKSSNIRGQAKGPNTREKLDLDYYTTQPQKTYSIAWAVTQAAMMTFPNSLASTKPISSS</sequence>
<proteinExistence type="predicted"/>
<dbReference type="EMBL" id="JAEAOA010000398">
    <property type="protein sequence ID" value="KAK3582996.1"/>
    <property type="molecule type" value="Genomic_DNA"/>
</dbReference>
<name>A0AAE0S0A6_9BIVA</name>
<evidence type="ECO:0000313" key="3">
    <source>
        <dbReference type="Proteomes" id="UP001195483"/>
    </source>
</evidence>
<evidence type="ECO:0000256" key="1">
    <source>
        <dbReference type="SAM" id="MobiDB-lite"/>
    </source>
</evidence>
<feature type="compositionally biased region" description="Polar residues" evidence="1">
    <location>
        <begin position="13"/>
        <end position="38"/>
    </location>
</feature>
<dbReference type="AlphaFoldDB" id="A0AAE0S0A6"/>
<reference evidence="2" key="3">
    <citation type="submission" date="2023-05" db="EMBL/GenBank/DDBJ databases">
        <authorList>
            <person name="Smith C.H."/>
        </authorList>
    </citation>
    <scope>NUCLEOTIDE SEQUENCE</scope>
    <source>
        <strain evidence="2">CHS0354</strain>
        <tissue evidence="2">Mantle</tissue>
    </source>
</reference>
<feature type="region of interest" description="Disordered" evidence="1">
    <location>
        <begin position="89"/>
        <end position="118"/>
    </location>
</feature>
<reference evidence="2" key="1">
    <citation type="journal article" date="2021" name="Genome Biol. Evol.">
        <title>A High-Quality Reference Genome for a Parasitic Bivalve with Doubly Uniparental Inheritance (Bivalvia: Unionida).</title>
        <authorList>
            <person name="Smith C.H."/>
        </authorList>
    </citation>
    <scope>NUCLEOTIDE SEQUENCE</scope>
    <source>
        <strain evidence="2">CHS0354</strain>
    </source>
</reference>
<evidence type="ECO:0000313" key="2">
    <source>
        <dbReference type="EMBL" id="KAK3582996.1"/>
    </source>
</evidence>
<feature type="region of interest" description="Disordered" evidence="1">
    <location>
        <begin position="1"/>
        <end position="38"/>
    </location>
</feature>
<accession>A0AAE0S0A6</accession>
<gene>
    <name evidence="2" type="ORF">CHS0354_005636</name>
</gene>
<reference evidence="2" key="2">
    <citation type="journal article" date="2021" name="Genome Biol. Evol.">
        <title>Developing a high-quality reference genome for a parasitic bivalve with doubly uniparental inheritance (Bivalvia: Unionida).</title>
        <authorList>
            <person name="Smith C.H."/>
        </authorList>
    </citation>
    <scope>NUCLEOTIDE SEQUENCE</scope>
    <source>
        <strain evidence="2">CHS0354</strain>
        <tissue evidence="2">Mantle</tissue>
    </source>
</reference>